<organism evidence="1 2">
    <name type="scientific">Mytilus galloprovincialis</name>
    <name type="common">Mediterranean mussel</name>
    <dbReference type="NCBI Taxonomy" id="29158"/>
    <lineage>
        <taxon>Eukaryota</taxon>
        <taxon>Metazoa</taxon>
        <taxon>Spiralia</taxon>
        <taxon>Lophotrochozoa</taxon>
        <taxon>Mollusca</taxon>
        <taxon>Bivalvia</taxon>
        <taxon>Autobranchia</taxon>
        <taxon>Pteriomorphia</taxon>
        <taxon>Mytilida</taxon>
        <taxon>Mytiloidea</taxon>
        <taxon>Mytilidae</taxon>
        <taxon>Mytilinae</taxon>
        <taxon>Mytilus</taxon>
    </lineage>
</organism>
<accession>A0A8B6CRL9</accession>
<keyword evidence="2" id="KW-1185">Reference proteome</keyword>
<evidence type="ECO:0000313" key="2">
    <source>
        <dbReference type="Proteomes" id="UP000596742"/>
    </source>
</evidence>
<dbReference type="AlphaFoldDB" id="A0A8B6CRL9"/>
<evidence type="ECO:0000313" key="1">
    <source>
        <dbReference type="EMBL" id="VDI08924.1"/>
    </source>
</evidence>
<protein>
    <submittedName>
        <fullName evidence="1">Uncharacterized protein</fullName>
    </submittedName>
</protein>
<comment type="caution">
    <text evidence="1">The sequence shown here is derived from an EMBL/GenBank/DDBJ whole genome shotgun (WGS) entry which is preliminary data.</text>
</comment>
<gene>
    <name evidence="1" type="ORF">MGAL_10B031389</name>
</gene>
<name>A0A8B6CRL9_MYTGA</name>
<dbReference type="Proteomes" id="UP000596742">
    <property type="component" value="Unassembled WGS sequence"/>
</dbReference>
<dbReference type="EMBL" id="UYJE01002240">
    <property type="protein sequence ID" value="VDI08924.1"/>
    <property type="molecule type" value="Genomic_DNA"/>
</dbReference>
<reference evidence="1" key="1">
    <citation type="submission" date="2018-11" db="EMBL/GenBank/DDBJ databases">
        <authorList>
            <person name="Alioto T."/>
            <person name="Alioto T."/>
        </authorList>
    </citation>
    <scope>NUCLEOTIDE SEQUENCE</scope>
</reference>
<sequence>YLICTKYFDLRVKFCSGGYINGTQSEELSPASPFSCYRYISKTKLRKVSKHRASELQKYILHYQETNKIRTCKTFNSSQMCVKITGVKLMTIDTIYKKEDVVTFNQSLQITISSFLRPFKACCSFCCALYMNLAETQT</sequence>
<feature type="non-terminal residue" evidence="1">
    <location>
        <position position="138"/>
    </location>
</feature>
<feature type="non-terminal residue" evidence="1">
    <location>
        <position position="1"/>
    </location>
</feature>
<proteinExistence type="predicted"/>